<sequence>MGVLEPRLQQGKAKHSDTYSIHPASTSGRRMARIRKARQSTRYQLVDSSLGYAPVIVQMMPNHHTRATPGPASLATSSTGHGPASASSSAGRGSGQDSHAAQFSATTRTNQANTGHVHHLSQSWQGSQNSYTHAADNDASQVWIPVESKKTKKLRKLKEAVATMQHNRLAEQYRSQSQR</sequence>
<reference evidence="1" key="1">
    <citation type="submission" date="2021-02" db="EMBL/GenBank/DDBJ databases">
        <authorList>
            <consortium name="DOE Joint Genome Institute"/>
            <person name="Ahrendt S."/>
            <person name="Looney B.P."/>
            <person name="Miyauchi S."/>
            <person name="Morin E."/>
            <person name="Drula E."/>
            <person name="Courty P.E."/>
            <person name="Chicoki N."/>
            <person name="Fauchery L."/>
            <person name="Kohler A."/>
            <person name="Kuo A."/>
            <person name="Labutti K."/>
            <person name="Pangilinan J."/>
            <person name="Lipzen A."/>
            <person name="Riley R."/>
            <person name="Andreopoulos W."/>
            <person name="He G."/>
            <person name="Johnson J."/>
            <person name="Barry K.W."/>
            <person name="Grigoriev I.V."/>
            <person name="Nagy L."/>
            <person name="Hibbett D."/>
            <person name="Henrissat B."/>
            <person name="Matheny P.B."/>
            <person name="Labbe J."/>
            <person name="Martin F."/>
        </authorList>
    </citation>
    <scope>NUCLEOTIDE SEQUENCE</scope>
    <source>
        <strain evidence="1">FP105234-sp</strain>
    </source>
</reference>
<dbReference type="EMBL" id="MU276086">
    <property type="protein sequence ID" value="KAI0042066.1"/>
    <property type="molecule type" value="Genomic_DNA"/>
</dbReference>
<evidence type="ECO:0000313" key="2">
    <source>
        <dbReference type="Proteomes" id="UP000814033"/>
    </source>
</evidence>
<proteinExistence type="predicted"/>
<organism evidence="1 2">
    <name type="scientific">Auriscalpium vulgare</name>
    <dbReference type="NCBI Taxonomy" id="40419"/>
    <lineage>
        <taxon>Eukaryota</taxon>
        <taxon>Fungi</taxon>
        <taxon>Dikarya</taxon>
        <taxon>Basidiomycota</taxon>
        <taxon>Agaricomycotina</taxon>
        <taxon>Agaricomycetes</taxon>
        <taxon>Russulales</taxon>
        <taxon>Auriscalpiaceae</taxon>
        <taxon>Auriscalpium</taxon>
    </lineage>
</organism>
<gene>
    <name evidence="1" type="ORF">FA95DRAFT_1564717</name>
</gene>
<reference evidence="1" key="2">
    <citation type="journal article" date="2022" name="New Phytol.">
        <title>Evolutionary transition to the ectomycorrhizal habit in the genomes of a hyperdiverse lineage of mushroom-forming fungi.</title>
        <authorList>
            <person name="Looney B."/>
            <person name="Miyauchi S."/>
            <person name="Morin E."/>
            <person name="Drula E."/>
            <person name="Courty P.E."/>
            <person name="Kohler A."/>
            <person name="Kuo A."/>
            <person name="LaButti K."/>
            <person name="Pangilinan J."/>
            <person name="Lipzen A."/>
            <person name="Riley R."/>
            <person name="Andreopoulos W."/>
            <person name="He G."/>
            <person name="Johnson J."/>
            <person name="Nolan M."/>
            <person name="Tritt A."/>
            <person name="Barry K.W."/>
            <person name="Grigoriev I.V."/>
            <person name="Nagy L.G."/>
            <person name="Hibbett D."/>
            <person name="Henrissat B."/>
            <person name="Matheny P.B."/>
            <person name="Labbe J."/>
            <person name="Martin F.M."/>
        </authorList>
    </citation>
    <scope>NUCLEOTIDE SEQUENCE</scope>
    <source>
        <strain evidence="1">FP105234-sp</strain>
    </source>
</reference>
<dbReference type="Proteomes" id="UP000814033">
    <property type="component" value="Unassembled WGS sequence"/>
</dbReference>
<keyword evidence="2" id="KW-1185">Reference proteome</keyword>
<accession>A0ACB8REG1</accession>
<protein>
    <submittedName>
        <fullName evidence="1">Uncharacterized protein</fullName>
    </submittedName>
</protein>
<name>A0ACB8REG1_9AGAM</name>
<evidence type="ECO:0000313" key="1">
    <source>
        <dbReference type="EMBL" id="KAI0042066.1"/>
    </source>
</evidence>
<comment type="caution">
    <text evidence="1">The sequence shown here is derived from an EMBL/GenBank/DDBJ whole genome shotgun (WGS) entry which is preliminary data.</text>
</comment>